<evidence type="ECO:0000313" key="13">
    <source>
        <dbReference type="Proteomes" id="UP000494040"/>
    </source>
</evidence>
<comment type="subunit">
    <text evidence="8">Component of the mitochondrial ribosome small subunit (28S) which comprises a 12S rRNA and about 30 distinct proteins.</text>
</comment>
<keyword evidence="13" id="KW-1185">Reference proteome</keyword>
<feature type="domain" description="S5 DRBM" evidence="11">
    <location>
        <begin position="163"/>
        <end position="227"/>
    </location>
</feature>
<dbReference type="GO" id="GO:0003723">
    <property type="term" value="F:RNA binding"/>
    <property type="evidence" value="ECO:0007669"/>
    <property type="project" value="InterPro"/>
</dbReference>
<dbReference type="GO" id="GO:0003735">
    <property type="term" value="F:structural constituent of ribosome"/>
    <property type="evidence" value="ECO:0007669"/>
    <property type="project" value="UniProtKB-UniRule"/>
</dbReference>
<dbReference type="Proteomes" id="UP000494040">
    <property type="component" value="Unassembled WGS sequence"/>
</dbReference>
<organism evidence="12 13">
    <name type="scientific">Cimex lectularius</name>
    <name type="common">Bed bug</name>
    <name type="synonym">Acanthia lectularia</name>
    <dbReference type="NCBI Taxonomy" id="79782"/>
    <lineage>
        <taxon>Eukaryota</taxon>
        <taxon>Metazoa</taxon>
        <taxon>Ecdysozoa</taxon>
        <taxon>Arthropoda</taxon>
        <taxon>Hexapoda</taxon>
        <taxon>Insecta</taxon>
        <taxon>Pterygota</taxon>
        <taxon>Neoptera</taxon>
        <taxon>Paraneoptera</taxon>
        <taxon>Hemiptera</taxon>
        <taxon>Heteroptera</taxon>
        <taxon>Panheteroptera</taxon>
        <taxon>Cimicomorpha</taxon>
        <taxon>Cimicidae</taxon>
        <taxon>Cimex</taxon>
    </lineage>
</organism>
<dbReference type="GO" id="GO:0005763">
    <property type="term" value="C:mitochondrial small ribosomal subunit"/>
    <property type="evidence" value="ECO:0007669"/>
    <property type="project" value="UniProtKB-ARBA"/>
</dbReference>
<keyword evidence="5 9" id="KW-0687">Ribonucleoprotein</keyword>
<keyword evidence="3 9" id="KW-0689">Ribosomal protein</keyword>
<dbReference type="FunFam" id="3.30.230.10:FF:000002">
    <property type="entry name" value="30S ribosomal protein S5"/>
    <property type="match status" value="1"/>
</dbReference>
<dbReference type="Gene3D" id="3.30.230.10">
    <property type="match status" value="1"/>
</dbReference>
<evidence type="ECO:0000256" key="7">
    <source>
        <dbReference type="ARBA" id="ARBA00041606"/>
    </source>
</evidence>
<dbReference type="Pfam" id="PF00333">
    <property type="entry name" value="Ribosomal_S5"/>
    <property type="match status" value="1"/>
</dbReference>
<dbReference type="PROSITE" id="PS50881">
    <property type="entry name" value="S5_DSRBD"/>
    <property type="match status" value="1"/>
</dbReference>
<dbReference type="OMA" id="LICHRAI"/>
<gene>
    <name evidence="12" type="primary">106672372</name>
</gene>
<evidence type="ECO:0000259" key="11">
    <source>
        <dbReference type="PROSITE" id="PS50881"/>
    </source>
</evidence>
<reference evidence="12" key="1">
    <citation type="submission" date="2022-01" db="UniProtKB">
        <authorList>
            <consortium name="EnsemblMetazoa"/>
        </authorList>
    </citation>
    <scope>IDENTIFICATION</scope>
</reference>
<dbReference type="PANTHER" id="PTHR48277:SF1">
    <property type="entry name" value="MITOCHONDRIAL RIBOSOMAL PROTEIN S5"/>
    <property type="match status" value="1"/>
</dbReference>
<evidence type="ECO:0000256" key="2">
    <source>
        <dbReference type="ARBA" id="ARBA00008945"/>
    </source>
</evidence>
<dbReference type="SUPFAM" id="SSF54211">
    <property type="entry name" value="Ribosomal protein S5 domain 2-like"/>
    <property type="match status" value="1"/>
</dbReference>
<evidence type="ECO:0000313" key="12">
    <source>
        <dbReference type="EnsemblMetazoa" id="XP_014259235.1"/>
    </source>
</evidence>
<dbReference type="GO" id="GO:0005743">
    <property type="term" value="C:mitochondrial inner membrane"/>
    <property type="evidence" value="ECO:0007669"/>
    <property type="project" value="UniProtKB-ARBA"/>
</dbReference>
<dbReference type="KEGG" id="clec:106672372"/>
<dbReference type="InterPro" id="IPR048584">
    <property type="entry name" value="Ribosomal_uS5m_N"/>
</dbReference>
<evidence type="ECO:0000256" key="1">
    <source>
        <dbReference type="ARBA" id="ARBA00004173"/>
    </source>
</evidence>
<dbReference type="GO" id="GO:0006412">
    <property type="term" value="P:translation"/>
    <property type="evidence" value="ECO:0007669"/>
    <property type="project" value="InterPro"/>
</dbReference>
<comment type="subcellular location">
    <subcellularLocation>
        <location evidence="1">Mitochondrion</location>
    </subcellularLocation>
</comment>
<evidence type="ECO:0000256" key="6">
    <source>
        <dbReference type="ARBA" id="ARBA00039335"/>
    </source>
</evidence>
<dbReference type="InterPro" id="IPR020568">
    <property type="entry name" value="Ribosomal_Su5_D2-typ_SF"/>
</dbReference>
<evidence type="ECO:0000256" key="5">
    <source>
        <dbReference type="ARBA" id="ARBA00023274"/>
    </source>
</evidence>
<dbReference type="InterPro" id="IPR005324">
    <property type="entry name" value="Ribosomal_uS5_C"/>
</dbReference>
<dbReference type="EnsemblMetazoa" id="XM_014403749.2">
    <property type="protein sequence ID" value="XP_014259235.1"/>
    <property type="gene ID" value="LOC106672372"/>
</dbReference>
<dbReference type="InterPro" id="IPR000851">
    <property type="entry name" value="Ribosomal_uS5"/>
</dbReference>
<name>A0A8I6S858_CIMLE</name>
<comment type="similarity">
    <text evidence="2 10">Belongs to the universal ribosomal protein uS5 family.</text>
</comment>
<sequence length="400" mass="45388">MICAVLFRRSLFTYGILRPNEVRVGISMEQIRFTSFFNKLPAEALWKGVTSVSNAGKKRGRGKGARKKMMKDLNKGQIIGVGKVNMVWPGLTTPVFRGKELVEQQQLPPDPEREEKLLKLRNSMGVFRRLKLLPSERGWSGNRLPGRSIGPPDPIGDQTFEGFDTKVLESKSVFNMTGNMGRKRQMSVFVVTGNGNGLAGFGLGKALEGKTALANAKNRAGQRLMYIERFNDRTVFHNFHAQFGQTQVFVKHVPEGYGLVCHRAIRNICEVVGIKDIYAKLEGSHNLQHIVKAFFLGLLQQKSHQELADETGYHVVEFRKETNYFPNLLTSPLSPTGPSKSCPSFDEYVMRGRVQLQKKKFPPFYQQLPGWTNYLKKTLRYRNQEEVFLRLKAEKIMADS</sequence>
<proteinExistence type="inferred from homology"/>
<keyword evidence="4" id="KW-0496">Mitochondrion</keyword>
<dbReference type="OrthoDB" id="309483at2759"/>
<dbReference type="SUPFAM" id="SSF54768">
    <property type="entry name" value="dsRNA-binding domain-like"/>
    <property type="match status" value="1"/>
</dbReference>
<protein>
    <recommendedName>
        <fullName evidence="6">Small ribosomal subunit protein uS5m</fullName>
    </recommendedName>
    <alternativeName>
        <fullName evidence="7">28S ribosomal protein S5, mitochondrial</fullName>
    </alternativeName>
</protein>
<dbReference type="InterPro" id="IPR013810">
    <property type="entry name" value="Ribosomal_uS5_N"/>
</dbReference>
<evidence type="ECO:0000256" key="10">
    <source>
        <dbReference type="RuleBase" id="RU003823"/>
    </source>
</evidence>
<evidence type="ECO:0000256" key="9">
    <source>
        <dbReference type="PROSITE-ProRule" id="PRU00268"/>
    </source>
</evidence>
<evidence type="ECO:0000256" key="3">
    <source>
        <dbReference type="ARBA" id="ARBA00022980"/>
    </source>
</evidence>
<dbReference type="PANTHER" id="PTHR48277">
    <property type="entry name" value="MITOCHONDRIAL RIBOSOMAL PROTEIN S5"/>
    <property type="match status" value="1"/>
</dbReference>
<accession>A0A8I6S858</accession>
<dbReference type="Pfam" id="PF03719">
    <property type="entry name" value="Ribosomal_S5_C"/>
    <property type="match status" value="1"/>
</dbReference>
<dbReference type="Pfam" id="PF21251">
    <property type="entry name" value="Ribosomal_uS5m_N"/>
    <property type="match status" value="1"/>
</dbReference>
<dbReference type="AlphaFoldDB" id="A0A8I6S858"/>
<dbReference type="Gene3D" id="3.30.160.20">
    <property type="match status" value="1"/>
</dbReference>
<dbReference type="FunFam" id="3.30.160.20:FF:000022">
    <property type="entry name" value="28S ribosomal protein S5, mitochondrial"/>
    <property type="match status" value="1"/>
</dbReference>
<evidence type="ECO:0000256" key="8">
    <source>
        <dbReference type="ARBA" id="ARBA00062683"/>
    </source>
</evidence>
<evidence type="ECO:0000256" key="4">
    <source>
        <dbReference type="ARBA" id="ARBA00023128"/>
    </source>
</evidence>
<dbReference type="InterPro" id="IPR014721">
    <property type="entry name" value="Ribsml_uS5_D2-typ_fold_subgr"/>
</dbReference>